<dbReference type="SUPFAM" id="SSF51621">
    <property type="entry name" value="Phosphoenolpyruvate/pyruvate domain"/>
    <property type="match status" value="1"/>
</dbReference>
<evidence type="ECO:0000313" key="1">
    <source>
        <dbReference type="EMBL" id="MEN2991131.1"/>
    </source>
</evidence>
<protein>
    <submittedName>
        <fullName evidence="1">Isocitrate lyase/PEP mutase family protein</fullName>
    </submittedName>
</protein>
<dbReference type="GO" id="GO:0016829">
    <property type="term" value="F:lyase activity"/>
    <property type="evidence" value="ECO:0007669"/>
    <property type="project" value="UniProtKB-KW"/>
</dbReference>
<dbReference type="Pfam" id="PF13714">
    <property type="entry name" value="PEP_mutase"/>
    <property type="match status" value="1"/>
</dbReference>
<dbReference type="Gene3D" id="3.20.20.60">
    <property type="entry name" value="Phosphoenolpyruvate-binding domains"/>
    <property type="match status" value="1"/>
</dbReference>
<dbReference type="PANTHER" id="PTHR42905:SF2">
    <property type="entry name" value="PHOSPHOENOLPYRUVATE CARBOXYLASE FAMILY PROTEIN"/>
    <property type="match status" value="1"/>
</dbReference>
<dbReference type="InterPro" id="IPR015813">
    <property type="entry name" value="Pyrv/PenolPyrv_kinase-like_dom"/>
</dbReference>
<name>A0ABU9YR46_9PROT</name>
<keyword evidence="2" id="KW-1185">Reference proteome</keyword>
<dbReference type="InterPro" id="IPR039556">
    <property type="entry name" value="ICL/PEPM"/>
</dbReference>
<organism evidence="1 2">
    <name type="scientific">Tistrella arctica</name>
    <dbReference type="NCBI Taxonomy" id="3133430"/>
    <lineage>
        <taxon>Bacteria</taxon>
        <taxon>Pseudomonadati</taxon>
        <taxon>Pseudomonadota</taxon>
        <taxon>Alphaproteobacteria</taxon>
        <taxon>Geminicoccales</taxon>
        <taxon>Geminicoccaceae</taxon>
        <taxon>Tistrella</taxon>
    </lineage>
</organism>
<evidence type="ECO:0000313" key="2">
    <source>
        <dbReference type="Proteomes" id="UP001413721"/>
    </source>
</evidence>
<dbReference type="InterPro" id="IPR018523">
    <property type="entry name" value="Isocitrate_lyase_ph_CS"/>
</dbReference>
<comment type="caution">
    <text evidence="1">The sequence shown here is derived from an EMBL/GenBank/DDBJ whole genome shotgun (WGS) entry which is preliminary data.</text>
</comment>
<gene>
    <name evidence="1" type="ORF">WG926_22655</name>
</gene>
<accession>A0ABU9YR46</accession>
<dbReference type="EMBL" id="JBBKTW010000009">
    <property type="protein sequence ID" value="MEN2991131.1"/>
    <property type="molecule type" value="Genomic_DNA"/>
</dbReference>
<dbReference type="PANTHER" id="PTHR42905">
    <property type="entry name" value="PHOSPHOENOLPYRUVATE CARBOXYLASE"/>
    <property type="match status" value="1"/>
</dbReference>
<dbReference type="Proteomes" id="UP001413721">
    <property type="component" value="Unassembled WGS sequence"/>
</dbReference>
<sequence length="289" mass="29666">MTKRAALKRAIAAPDLLVAPGAYDGLTARLVEQAGFQAVYMTGAGTAAAHGFPDYGLVTAGEMVANAGRMADCTTIPLIADADTGYGNELNVTRTVRDFERAGVAAIHIEDQVAPKRCGHLDGKQVIARDDFAGKIHAAVQARRDPDFVIIARTDARAVADLDEAVARANAALAAGADMVFVEAIPDLAELALVPLRVNGPCLLNVVPGGKTPHVDAAAAQAMGYAMAICPGVLLMAVLAAADDALAGLKATGLPVAAPMAPAVAEIFRRFGAGEWDALRRSYASGAAA</sequence>
<dbReference type="PROSITE" id="PS00161">
    <property type="entry name" value="ISOCITRATE_LYASE"/>
    <property type="match status" value="1"/>
</dbReference>
<proteinExistence type="predicted"/>
<reference evidence="1 2" key="1">
    <citation type="submission" date="2024-03" db="EMBL/GenBank/DDBJ databases">
        <title>High-quality draft genome sequencing of Tistrella sp. BH-R2-4.</title>
        <authorList>
            <person name="Dong C."/>
        </authorList>
    </citation>
    <scope>NUCLEOTIDE SEQUENCE [LARGE SCALE GENOMIC DNA]</scope>
    <source>
        <strain evidence="1 2">BH-R2-4</strain>
    </source>
</reference>
<dbReference type="CDD" id="cd00377">
    <property type="entry name" value="ICL_PEPM"/>
    <property type="match status" value="1"/>
</dbReference>
<dbReference type="RefSeq" id="WP_345933545.1">
    <property type="nucleotide sequence ID" value="NZ_JBBKTV010000005.1"/>
</dbReference>
<keyword evidence="1" id="KW-0456">Lyase</keyword>
<dbReference type="InterPro" id="IPR040442">
    <property type="entry name" value="Pyrv_kinase-like_dom_sf"/>
</dbReference>